<dbReference type="NCBIfam" id="NF007640">
    <property type="entry name" value="PRK10307.1"/>
    <property type="match status" value="1"/>
</dbReference>
<keyword evidence="3" id="KW-0808">Transferase</keyword>
<dbReference type="InterPro" id="IPR050194">
    <property type="entry name" value="Glycosyltransferase_grp1"/>
</dbReference>
<evidence type="ECO:0000313" key="3">
    <source>
        <dbReference type="EMBL" id="SEM07093.1"/>
    </source>
</evidence>
<sequence length="421" mass="46956">MGKRVLLIGGNFAPEPTGIGKYNGEMMHWLAANGYDCTVVTSYPYYPQWKVQPPYDKGKSWYKKEMLAVPTTVNGSAQLSVHRCPQYVPAAPSGAKRMLLDFSFALSAFFKVMQLLPGKKFDVVIAVVPPFHLGLLAVLYKKFRGAKVMYHIQDMQIEAARDLNMIKSKGLIKMLFGVERYIFRQADIVSSISDGMMRKIQEKAGKDIFFFPNWVDVSLFHPLENRAALKQEFGFAPTDKIILYSGAIGEKQGLEAILHAAKTFTNRPELKFLICGSGPYKAKLEEQAAAMGLQQVIFFPLQPFEKFNRFLNMADVHLVIQKANASDLVMPSKLTTILAVGGLALITANPGSSLYELVARYNMGVLVNAEDQQALNEGMHQAVDHADTTTITRNAREYAETYLSIGKIMSRFEQAVVNSEN</sequence>
<dbReference type="Gene3D" id="3.40.50.2000">
    <property type="entry name" value="Glycogen Phosphorylase B"/>
    <property type="match status" value="2"/>
</dbReference>
<dbReference type="RefSeq" id="WP_089912818.1">
    <property type="nucleotide sequence ID" value="NZ_FOBB01000003.1"/>
</dbReference>
<dbReference type="AlphaFoldDB" id="A0A1H7VCX0"/>
<evidence type="ECO:0000313" key="4">
    <source>
        <dbReference type="Proteomes" id="UP000198984"/>
    </source>
</evidence>
<feature type="domain" description="Glycosyl transferase family 1" evidence="1">
    <location>
        <begin position="227"/>
        <end position="386"/>
    </location>
</feature>
<evidence type="ECO:0000259" key="1">
    <source>
        <dbReference type="Pfam" id="PF00534"/>
    </source>
</evidence>
<keyword evidence="4" id="KW-1185">Reference proteome</keyword>
<name>A0A1H7VCX0_9BACT</name>
<feature type="domain" description="Glycosyltransferase subfamily 4-like N-terminal" evidence="2">
    <location>
        <begin position="17"/>
        <end position="213"/>
    </location>
</feature>
<dbReference type="SUPFAM" id="SSF53756">
    <property type="entry name" value="UDP-Glycosyltransferase/glycogen phosphorylase"/>
    <property type="match status" value="1"/>
</dbReference>
<protein>
    <submittedName>
        <fullName evidence="3">Colanic acid biosynthesis glycosyl transferase WcaI</fullName>
    </submittedName>
</protein>
<dbReference type="PANTHER" id="PTHR45947">
    <property type="entry name" value="SULFOQUINOVOSYL TRANSFERASE SQD2"/>
    <property type="match status" value="1"/>
</dbReference>
<evidence type="ECO:0000259" key="2">
    <source>
        <dbReference type="Pfam" id="PF13579"/>
    </source>
</evidence>
<dbReference type="GO" id="GO:0016758">
    <property type="term" value="F:hexosyltransferase activity"/>
    <property type="evidence" value="ECO:0007669"/>
    <property type="project" value="TreeGrafter"/>
</dbReference>
<accession>A0A1H7VCX0</accession>
<organism evidence="3 4">
    <name type="scientific">Chitinophaga rupis</name>
    <dbReference type="NCBI Taxonomy" id="573321"/>
    <lineage>
        <taxon>Bacteria</taxon>
        <taxon>Pseudomonadati</taxon>
        <taxon>Bacteroidota</taxon>
        <taxon>Chitinophagia</taxon>
        <taxon>Chitinophagales</taxon>
        <taxon>Chitinophagaceae</taxon>
        <taxon>Chitinophaga</taxon>
    </lineage>
</organism>
<dbReference type="Pfam" id="PF13579">
    <property type="entry name" value="Glyco_trans_4_4"/>
    <property type="match status" value="1"/>
</dbReference>
<dbReference type="InterPro" id="IPR001296">
    <property type="entry name" value="Glyco_trans_1"/>
</dbReference>
<reference evidence="3 4" key="1">
    <citation type="submission" date="2016-10" db="EMBL/GenBank/DDBJ databases">
        <authorList>
            <person name="de Groot N.N."/>
        </authorList>
    </citation>
    <scope>NUCLEOTIDE SEQUENCE [LARGE SCALE GENOMIC DNA]</scope>
    <source>
        <strain evidence="3 4">DSM 21039</strain>
    </source>
</reference>
<proteinExistence type="predicted"/>
<dbReference type="EMBL" id="FOBB01000003">
    <property type="protein sequence ID" value="SEM07093.1"/>
    <property type="molecule type" value="Genomic_DNA"/>
</dbReference>
<dbReference type="CDD" id="cd03794">
    <property type="entry name" value="GT4_WbuB-like"/>
    <property type="match status" value="1"/>
</dbReference>
<dbReference type="Pfam" id="PF00534">
    <property type="entry name" value="Glycos_transf_1"/>
    <property type="match status" value="1"/>
</dbReference>
<dbReference type="PANTHER" id="PTHR45947:SF3">
    <property type="entry name" value="SULFOQUINOVOSYL TRANSFERASE SQD2"/>
    <property type="match status" value="1"/>
</dbReference>
<gene>
    <name evidence="3" type="ORF">SAMN04488505_103291</name>
</gene>
<dbReference type="STRING" id="573321.SAMN04488505_103291"/>
<dbReference type="Proteomes" id="UP000198984">
    <property type="component" value="Unassembled WGS sequence"/>
</dbReference>
<dbReference type="InterPro" id="IPR028098">
    <property type="entry name" value="Glyco_trans_4-like_N"/>
</dbReference>
<dbReference type="OrthoDB" id="9811902at2"/>